<dbReference type="EMBL" id="BPLR01017681">
    <property type="protein sequence ID" value="GIY93623.1"/>
    <property type="molecule type" value="Genomic_DNA"/>
</dbReference>
<accession>A0AAV4XGT2</accession>
<dbReference type="AlphaFoldDB" id="A0AAV4XGT2"/>
<protein>
    <submittedName>
        <fullName evidence="2">Uncharacterized protein</fullName>
    </submittedName>
</protein>
<proteinExistence type="predicted"/>
<gene>
    <name evidence="2" type="ORF">CEXT_250051</name>
</gene>
<keyword evidence="3" id="KW-1185">Reference proteome</keyword>
<organism evidence="2 3">
    <name type="scientific">Caerostris extrusa</name>
    <name type="common">Bark spider</name>
    <name type="synonym">Caerostris bankana</name>
    <dbReference type="NCBI Taxonomy" id="172846"/>
    <lineage>
        <taxon>Eukaryota</taxon>
        <taxon>Metazoa</taxon>
        <taxon>Ecdysozoa</taxon>
        <taxon>Arthropoda</taxon>
        <taxon>Chelicerata</taxon>
        <taxon>Arachnida</taxon>
        <taxon>Araneae</taxon>
        <taxon>Araneomorphae</taxon>
        <taxon>Entelegynae</taxon>
        <taxon>Araneoidea</taxon>
        <taxon>Araneidae</taxon>
        <taxon>Caerostris</taxon>
    </lineage>
</organism>
<evidence type="ECO:0000256" key="1">
    <source>
        <dbReference type="SAM" id="MobiDB-lite"/>
    </source>
</evidence>
<dbReference type="Proteomes" id="UP001054945">
    <property type="component" value="Unassembled WGS sequence"/>
</dbReference>
<name>A0AAV4XGT2_CAEEX</name>
<feature type="region of interest" description="Disordered" evidence="1">
    <location>
        <begin position="1"/>
        <end position="49"/>
    </location>
</feature>
<reference evidence="2 3" key="1">
    <citation type="submission" date="2021-06" db="EMBL/GenBank/DDBJ databases">
        <title>Caerostris extrusa draft genome.</title>
        <authorList>
            <person name="Kono N."/>
            <person name="Arakawa K."/>
        </authorList>
    </citation>
    <scope>NUCLEOTIDE SEQUENCE [LARGE SCALE GENOMIC DNA]</scope>
</reference>
<comment type="caution">
    <text evidence="2">The sequence shown here is derived from an EMBL/GenBank/DDBJ whole genome shotgun (WGS) entry which is preliminary data.</text>
</comment>
<evidence type="ECO:0000313" key="3">
    <source>
        <dbReference type="Proteomes" id="UP001054945"/>
    </source>
</evidence>
<feature type="compositionally biased region" description="Polar residues" evidence="1">
    <location>
        <begin position="32"/>
        <end position="48"/>
    </location>
</feature>
<sequence length="128" mass="14295">MKCATDKVNPNSSLPNRLESRPLLSGGERIVQRSSHMNLGRARSTTQMGDIIISKRKEKPFVWSRGYSESVNEHTGGNSKNNPIQRRCPGTSLIRTTAAGHEAIWYLLSYSSLHNLESESTPFVCYLS</sequence>
<evidence type="ECO:0000313" key="2">
    <source>
        <dbReference type="EMBL" id="GIY93623.1"/>
    </source>
</evidence>